<evidence type="ECO:0000256" key="4">
    <source>
        <dbReference type="ARBA" id="ARBA00022490"/>
    </source>
</evidence>
<dbReference type="PRINTS" id="PR01045">
    <property type="entry name" value="TRNASYNTHGB"/>
</dbReference>
<dbReference type="GO" id="GO:0004814">
    <property type="term" value="F:arginine-tRNA ligase activity"/>
    <property type="evidence" value="ECO:0007669"/>
    <property type="project" value="InterPro"/>
</dbReference>
<dbReference type="GO" id="GO:0006420">
    <property type="term" value="P:arginyl-tRNA aminoacylation"/>
    <property type="evidence" value="ECO:0007669"/>
    <property type="project" value="InterPro"/>
</dbReference>
<dbReference type="OrthoDB" id="9775440at2"/>
<reference evidence="13 14" key="1">
    <citation type="submission" date="2018-12" db="EMBL/GenBank/DDBJ databases">
        <authorList>
            <person name="Chong R.A."/>
        </authorList>
    </citation>
    <scope>NUCLEOTIDE SEQUENCE [LARGE SCALE GENOMIC DNA]</scope>
    <source>
        <strain evidence="13 14">Ahe</strain>
    </source>
</reference>
<evidence type="ECO:0000256" key="1">
    <source>
        <dbReference type="ARBA" id="ARBA00004496"/>
    </source>
</evidence>
<dbReference type="Proteomes" id="UP000298759">
    <property type="component" value="Chromosome"/>
</dbReference>
<comment type="catalytic activity">
    <reaction evidence="10 11">
        <text>tRNA(Gly) + glycine + ATP = glycyl-tRNA(Gly) + AMP + diphosphate</text>
        <dbReference type="Rhea" id="RHEA:16013"/>
        <dbReference type="Rhea" id="RHEA-COMP:9664"/>
        <dbReference type="Rhea" id="RHEA-COMP:9683"/>
        <dbReference type="ChEBI" id="CHEBI:30616"/>
        <dbReference type="ChEBI" id="CHEBI:33019"/>
        <dbReference type="ChEBI" id="CHEBI:57305"/>
        <dbReference type="ChEBI" id="CHEBI:78442"/>
        <dbReference type="ChEBI" id="CHEBI:78522"/>
        <dbReference type="ChEBI" id="CHEBI:456215"/>
        <dbReference type="EC" id="6.1.1.14"/>
    </reaction>
</comment>
<dbReference type="EC" id="6.1.1.14" evidence="11"/>
<dbReference type="Pfam" id="PF02092">
    <property type="entry name" value="tRNA_synt_2f"/>
    <property type="match status" value="1"/>
</dbReference>
<comment type="similarity">
    <text evidence="2 11">Belongs to the class-II aminoacyl-tRNA synthetase family.</text>
</comment>
<dbReference type="AlphaFoldDB" id="A0A4D6XN48"/>
<reference evidence="13 14" key="2">
    <citation type="submission" date="2019-05" db="EMBL/GenBank/DDBJ databases">
        <title>Genome evolution of the obligate endosymbiont Buchnera aphidicola.</title>
        <authorList>
            <person name="Moran N.A."/>
        </authorList>
    </citation>
    <scope>NUCLEOTIDE SEQUENCE [LARGE SCALE GENOMIC DNA]</scope>
    <source>
        <strain evidence="13 14">Ahe</strain>
    </source>
</reference>
<evidence type="ECO:0000256" key="8">
    <source>
        <dbReference type="ARBA" id="ARBA00022917"/>
    </source>
</evidence>
<sequence length="689" mass="81180">MMKKTFVVEIGTEELPAKILYRLIILFYENFISELKLYNIKYKKVNYFATPRRLALKILDIDISENVKKILKKGPSLKYAFNQDGSPTKSAHSWAKHIGIEVDKASYLKNKKGEWLAYYIKQKQENIETLLPKITEISLKKISIQNLMRWEKNNTKFFRPIRNILMMLDDQTINYKMFNVNSTNKLHNHISYKEKNICLNHAQEYPFSLLKYSYITADYETRKKIIKTEIKEIANKVNGYTKINYSLLEEINSMVESPKCFLATFEEQYIEYIPNEILIYVIEKQQKCFPIYNNEKILPYFIFTTNINSKNNNQIILGNENIMKAKIDDIIFFLNKDNKMKLLDYLPLLKKVLFHNHLGTLYDKTIRLQLLVGLMSNDSNKIDLIKSATLSKCDLITDMVCEFPELQGTIGMYYALKNQEKHEIAISIKEQYLPSFSEDKLPSSIIGSVLSIADKIDTLCGMFLINQIPLSNKDPFALRRAALGIIRIIIHQKMSLDLKYLIFNSLKNYNKEKLNYVFISNKIIDFFKLRLLSFYKKKEYDIKIIQSVLACQLTEILDIDMRIKAISDFKKTEELKSVTLIIKRISNILKTHKKYINNTEINISLIQKIEEKNLFEEINNFNQDTKKLFIEKKYKSILLRLKKFENPINNFFNQVQINHDNAEIKNNRLILLKTVEKIFFNIANFSFLY</sequence>
<name>A0A4D6XN48_9GAMM</name>
<evidence type="ECO:0000259" key="12">
    <source>
        <dbReference type="Pfam" id="PF05746"/>
    </source>
</evidence>
<keyword evidence="6 11" id="KW-0547">Nucleotide-binding</keyword>
<proteinExistence type="inferred from homology"/>
<accession>A0A4D6XN48</accession>
<dbReference type="InterPro" id="IPR006194">
    <property type="entry name" value="Gly-tRNA-synth_heterodimer"/>
</dbReference>
<evidence type="ECO:0000256" key="9">
    <source>
        <dbReference type="ARBA" id="ARBA00023146"/>
    </source>
</evidence>
<gene>
    <name evidence="11" type="primary">glyS</name>
    <name evidence="13" type="ORF">D9V62_00680</name>
</gene>
<dbReference type="Gene3D" id="1.10.730.10">
    <property type="entry name" value="Isoleucyl-tRNA Synthetase, Domain 1"/>
    <property type="match status" value="1"/>
</dbReference>
<dbReference type="InterPro" id="IPR015944">
    <property type="entry name" value="Gly-tRNA-synth_bsu"/>
</dbReference>
<evidence type="ECO:0000256" key="7">
    <source>
        <dbReference type="ARBA" id="ARBA00022840"/>
    </source>
</evidence>
<organism evidence="13 14">
    <name type="scientific">Buchnera aphidicola</name>
    <name type="common">Aphis helianthi</name>
    <dbReference type="NCBI Taxonomy" id="2315802"/>
    <lineage>
        <taxon>Bacteria</taxon>
        <taxon>Pseudomonadati</taxon>
        <taxon>Pseudomonadota</taxon>
        <taxon>Gammaproteobacteria</taxon>
        <taxon>Enterobacterales</taxon>
        <taxon>Erwiniaceae</taxon>
        <taxon>Buchnera</taxon>
    </lineage>
</organism>
<evidence type="ECO:0000256" key="6">
    <source>
        <dbReference type="ARBA" id="ARBA00022741"/>
    </source>
</evidence>
<keyword evidence="8 11" id="KW-0648">Protein biosynthesis</keyword>
<keyword evidence="4 11" id="KW-0963">Cytoplasm</keyword>
<dbReference type="GO" id="GO:0006426">
    <property type="term" value="P:glycyl-tRNA aminoacylation"/>
    <property type="evidence" value="ECO:0007669"/>
    <property type="project" value="UniProtKB-UniRule"/>
</dbReference>
<dbReference type="GO" id="GO:0005829">
    <property type="term" value="C:cytosol"/>
    <property type="evidence" value="ECO:0007669"/>
    <property type="project" value="TreeGrafter"/>
</dbReference>
<dbReference type="PANTHER" id="PTHR30075">
    <property type="entry name" value="GLYCYL-TRNA SYNTHETASE"/>
    <property type="match status" value="1"/>
</dbReference>
<dbReference type="InterPro" id="IPR008909">
    <property type="entry name" value="DALR_anticod-bd"/>
</dbReference>
<dbReference type="SUPFAM" id="SSF109604">
    <property type="entry name" value="HD-domain/PDEase-like"/>
    <property type="match status" value="1"/>
</dbReference>
<dbReference type="HAMAP" id="MF_00255">
    <property type="entry name" value="Gly_tRNA_synth_beta"/>
    <property type="match status" value="1"/>
</dbReference>
<evidence type="ECO:0000313" key="14">
    <source>
        <dbReference type="Proteomes" id="UP000298759"/>
    </source>
</evidence>
<dbReference type="EMBL" id="CP034894">
    <property type="protein sequence ID" value="QCI16969.1"/>
    <property type="molecule type" value="Genomic_DNA"/>
</dbReference>
<evidence type="ECO:0000256" key="5">
    <source>
        <dbReference type="ARBA" id="ARBA00022598"/>
    </source>
</evidence>
<dbReference type="Pfam" id="PF05746">
    <property type="entry name" value="DALR_1"/>
    <property type="match status" value="1"/>
</dbReference>
<dbReference type="NCBIfam" id="TIGR00211">
    <property type="entry name" value="glyS"/>
    <property type="match status" value="1"/>
</dbReference>
<dbReference type="PANTHER" id="PTHR30075:SF2">
    <property type="entry name" value="GLYCINE--TRNA LIGASE, CHLOROPLASTIC_MITOCHONDRIAL 2"/>
    <property type="match status" value="1"/>
</dbReference>
<evidence type="ECO:0000256" key="3">
    <source>
        <dbReference type="ARBA" id="ARBA00011209"/>
    </source>
</evidence>
<comment type="subcellular location">
    <subcellularLocation>
        <location evidence="1 11">Cytoplasm</location>
    </subcellularLocation>
</comment>
<feature type="domain" description="DALR anticodon binding" evidence="12">
    <location>
        <begin position="582"/>
        <end position="681"/>
    </location>
</feature>
<evidence type="ECO:0000256" key="11">
    <source>
        <dbReference type="HAMAP-Rule" id="MF_00255"/>
    </source>
</evidence>
<keyword evidence="9 11" id="KW-0030">Aminoacyl-tRNA synthetase</keyword>
<evidence type="ECO:0000256" key="2">
    <source>
        <dbReference type="ARBA" id="ARBA00008226"/>
    </source>
</evidence>
<protein>
    <recommendedName>
        <fullName evidence="11">Glycine--tRNA ligase beta subunit</fullName>
        <ecNumber evidence="11">6.1.1.14</ecNumber>
    </recommendedName>
    <alternativeName>
        <fullName evidence="11">Glycyl-tRNA synthetase beta subunit</fullName>
        <shortName evidence="11">GlyRS</shortName>
    </alternativeName>
</protein>
<comment type="subunit">
    <text evidence="3 11">Tetramer of two alpha and two beta subunits.</text>
</comment>
<evidence type="ECO:0000313" key="13">
    <source>
        <dbReference type="EMBL" id="QCI16969.1"/>
    </source>
</evidence>
<keyword evidence="7 11" id="KW-0067">ATP-binding</keyword>
<dbReference type="GO" id="GO:0005524">
    <property type="term" value="F:ATP binding"/>
    <property type="evidence" value="ECO:0007669"/>
    <property type="project" value="UniProtKB-UniRule"/>
</dbReference>
<evidence type="ECO:0000256" key="10">
    <source>
        <dbReference type="ARBA" id="ARBA00047937"/>
    </source>
</evidence>
<dbReference type="PROSITE" id="PS50861">
    <property type="entry name" value="AA_TRNA_LIGASE_II_GLYAB"/>
    <property type="match status" value="1"/>
</dbReference>
<dbReference type="GO" id="GO:0004820">
    <property type="term" value="F:glycine-tRNA ligase activity"/>
    <property type="evidence" value="ECO:0007669"/>
    <property type="project" value="UniProtKB-UniRule"/>
</dbReference>
<keyword evidence="5 11" id="KW-0436">Ligase</keyword>